<proteinExistence type="predicted"/>
<feature type="compositionally biased region" description="Acidic residues" evidence="1">
    <location>
        <begin position="31"/>
        <end position="48"/>
    </location>
</feature>
<protein>
    <submittedName>
        <fullName evidence="2">Uncharacterized protein</fullName>
    </submittedName>
</protein>
<dbReference type="EMBL" id="JAAAID010002046">
    <property type="protein sequence ID" value="KAG0008094.1"/>
    <property type="molecule type" value="Genomic_DNA"/>
</dbReference>
<evidence type="ECO:0000313" key="2">
    <source>
        <dbReference type="EMBL" id="KAG0008094.1"/>
    </source>
</evidence>
<sequence>MIENRSPLQYLSRCQNSPPQVEIGELVTSHDEEEEETEAESSEIDEVAPIEQKEIKLDDALPVGQTSKNTAKSKRAKPFTAKGRKSFGERFENLGEKWVLRSGTVVEDVIYRSGIDSCKTYCFMLDLSDPQTVKLFSEDDRDEIISDLPSQAVYSEEAYSYMDKFTNIDNVADLENALKDRPTDPDSLIIYECLYQ</sequence>
<dbReference type="Proteomes" id="UP000703661">
    <property type="component" value="Unassembled WGS sequence"/>
</dbReference>
<evidence type="ECO:0000256" key="1">
    <source>
        <dbReference type="SAM" id="MobiDB-lite"/>
    </source>
</evidence>
<accession>A0A9P6MMR5</accession>
<evidence type="ECO:0000313" key="3">
    <source>
        <dbReference type="Proteomes" id="UP000703661"/>
    </source>
</evidence>
<feature type="non-terminal residue" evidence="2">
    <location>
        <position position="196"/>
    </location>
</feature>
<gene>
    <name evidence="2" type="ORF">BGZ80_003856</name>
</gene>
<comment type="caution">
    <text evidence="2">The sequence shown here is derived from an EMBL/GenBank/DDBJ whole genome shotgun (WGS) entry which is preliminary data.</text>
</comment>
<feature type="compositionally biased region" description="Polar residues" evidence="1">
    <location>
        <begin position="1"/>
        <end position="19"/>
    </location>
</feature>
<keyword evidence="3" id="KW-1185">Reference proteome</keyword>
<feature type="region of interest" description="Disordered" evidence="1">
    <location>
        <begin position="1"/>
        <end position="79"/>
    </location>
</feature>
<organism evidence="2 3">
    <name type="scientific">Entomortierella chlamydospora</name>
    <dbReference type="NCBI Taxonomy" id="101097"/>
    <lineage>
        <taxon>Eukaryota</taxon>
        <taxon>Fungi</taxon>
        <taxon>Fungi incertae sedis</taxon>
        <taxon>Mucoromycota</taxon>
        <taxon>Mortierellomycotina</taxon>
        <taxon>Mortierellomycetes</taxon>
        <taxon>Mortierellales</taxon>
        <taxon>Mortierellaceae</taxon>
        <taxon>Entomortierella</taxon>
    </lineage>
</organism>
<name>A0A9P6MMR5_9FUNG</name>
<reference evidence="2" key="1">
    <citation type="journal article" date="2020" name="Fungal Divers.">
        <title>Resolving the Mortierellaceae phylogeny through synthesis of multi-gene phylogenetics and phylogenomics.</title>
        <authorList>
            <person name="Vandepol N."/>
            <person name="Liber J."/>
            <person name="Desiro A."/>
            <person name="Na H."/>
            <person name="Kennedy M."/>
            <person name="Barry K."/>
            <person name="Grigoriev I.V."/>
            <person name="Miller A.N."/>
            <person name="O'Donnell K."/>
            <person name="Stajich J.E."/>
            <person name="Bonito G."/>
        </authorList>
    </citation>
    <scope>NUCLEOTIDE SEQUENCE</scope>
    <source>
        <strain evidence="2">NRRL 2769</strain>
    </source>
</reference>
<dbReference type="AlphaFoldDB" id="A0A9P6MMR5"/>